<evidence type="ECO:0000313" key="15">
    <source>
        <dbReference type="Proteomes" id="UP000728185"/>
    </source>
</evidence>
<evidence type="ECO:0000256" key="10">
    <source>
        <dbReference type="ARBA" id="ARBA00023212"/>
    </source>
</evidence>
<keyword evidence="3" id="KW-0963">Cytoplasm</keyword>
<organism evidence="14 15">
    <name type="scientific">Fasciolopsis buskii</name>
    <dbReference type="NCBI Taxonomy" id="27845"/>
    <lineage>
        <taxon>Eukaryota</taxon>
        <taxon>Metazoa</taxon>
        <taxon>Spiralia</taxon>
        <taxon>Lophotrochozoa</taxon>
        <taxon>Platyhelminthes</taxon>
        <taxon>Trematoda</taxon>
        <taxon>Digenea</taxon>
        <taxon>Plagiorchiida</taxon>
        <taxon>Echinostomata</taxon>
        <taxon>Echinostomatoidea</taxon>
        <taxon>Fasciolidae</taxon>
        <taxon>Fasciolopsis</taxon>
    </lineage>
</organism>
<dbReference type="GO" id="GO:0031175">
    <property type="term" value="P:neuron projection development"/>
    <property type="evidence" value="ECO:0007669"/>
    <property type="project" value="TreeGrafter"/>
</dbReference>
<keyword evidence="8" id="KW-0175">Coiled coil</keyword>
<dbReference type="GO" id="GO:0030425">
    <property type="term" value="C:dendrite"/>
    <property type="evidence" value="ECO:0007669"/>
    <property type="project" value="TreeGrafter"/>
</dbReference>
<proteinExistence type="predicted"/>
<feature type="region of interest" description="Disordered" evidence="12">
    <location>
        <begin position="91"/>
        <end position="202"/>
    </location>
</feature>
<protein>
    <submittedName>
        <fullName evidence="14">Neurabin-1</fullName>
    </submittedName>
</protein>
<dbReference type="InterPro" id="IPR001478">
    <property type="entry name" value="PDZ"/>
</dbReference>
<dbReference type="Proteomes" id="UP000728185">
    <property type="component" value="Unassembled WGS sequence"/>
</dbReference>
<keyword evidence="4" id="KW-0597">Phosphoprotein</keyword>
<dbReference type="GO" id="GO:0014069">
    <property type="term" value="C:postsynaptic density"/>
    <property type="evidence" value="ECO:0007669"/>
    <property type="project" value="TreeGrafter"/>
</dbReference>
<evidence type="ECO:0000256" key="12">
    <source>
        <dbReference type="SAM" id="MobiDB-lite"/>
    </source>
</evidence>
<feature type="domain" description="PDZ" evidence="13">
    <location>
        <begin position="429"/>
        <end position="475"/>
    </location>
</feature>
<dbReference type="InterPro" id="IPR036034">
    <property type="entry name" value="PDZ_sf"/>
</dbReference>
<dbReference type="GO" id="GO:0051015">
    <property type="term" value="F:actin filament binding"/>
    <property type="evidence" value="ECO:0007669"/>
    <property type="project" value="TreeGrafter"/>
</dbReference>
<dbReference type="InterPro" id="IPR040645">
    <property type="entry name" value="Neurabin-1/2_PDZ"/>
</dbReference>
<evidence type="ECO:0000313" key="14">
    <source>
        <dbReference type="EMBL" id="KAA0197171.1"/>
    </source>
</evidence>
<dbReference type="AlphaFoldDB" id="A0A8E0S295"/>
<evidence type="ECO:0000256" key="9">
    <source>
        <dbReference type="ARBA" id="ARBA00023203"/>
    </source>
</evidence>
<evidence type="ECO:0000256" key="4">
    <source>
        <dbReference type="ARBA" id="ARBA00022553"/>
    </source>
</evidence>
<reference evidence="14" key="1">
    <citation type="submission" date="2019-05" db="EMBL/GenBank/DDBJ databases">
        <title>Annotation for the trematode Fasciolopsis buski.</title>
        <authorList>
            <person name="Choi Y.-J."/>
        </authorList>
    </citation>
    <scope>NUCLEOTIDE SEQUENCE</scope>
    <source>
        <strain evidence="14">HT</strain>
        <tissue evidence="14">Whole worm</tissue>
    </source>
</reference>
<gene>
    <name evidence="14" type="ORF">FBUS_06536</name>
</gene>
<dbReference type="GO" id="GO:0015629">
    <property type="term" value="C:actin cytoskeleton"/>
    <property type="evidence" value="ECO:0007669"/>
    <property type="project" value="TreeGrafter"/>
</dbReference>
<feature type="compositionally biased region" description="Polar residues" evidence="12">
    <location>
        <begin position="172"/>
        <end position="200"/>
    </location>
</feature>
<keyword evidence="7" id="KW-0770">Synapse</keyword>
<keyword evidence="10" id="KW-0206">Cytoskeleton</keyword>
<accession>A0A8E0S295</accession>
<dbReference type="PROSITE" id="PS50106">
    <property type="entry name" value="PDZ"/>
    <property type="match status" value="1"/>
</dbReference>
<name>A0A8E0S295_9TREM</name>
<keyword evidence="5" id="KW-0221">Differentiation</keyword>
<evidence type="ECO:0000256" key="3">
    <source>
        <dbReference type="ARBA" id="ARBA00022490"/>
    </source>
</evidence>
<feature type="compositionally biased region" description="Polar residues" evidence="12">
    <location>
        <begin position="341"/>
        <end position="359"/>
    </location>
</feature>
<dbReference type="SUPFAM" id="SSF50156">
    <property type="entry name" value="PDZ domain-like"/>
    <property type="match status" value="1"/>
</dbReference>
<dbReference type="PANTHER" id="PTHR16154">
    <property type="entry name" value="NEURABIN"/>
    <property type="match status" value="1"/>
</dbReference>
<comment type="caution">
    <text evidence="14">The sequence shown here is derived from an EMBL/GenBank/DDBJ whole genome shotgun (WGS) entry which is preliminary data.</text>
</comment>
<evidence type="ECO:0000259" key="13">
    <source>
        <dbReference type="PROSITE" id="PS50106"/>
    </source>
</evidence>
<feature type="compositionally biased region" description="Polar residues" evidence="12">
    <location>
        <begin position="151"/>
        <end position="161"/>
    </location>
</feature>
<evidence type="ECO:0000256" key="2">
    <source>
        <dbReference type="ARBA" id="ARBA00022473"/>
    </source>
</evidence>
<dbReference type="PANTHER" id="PTHR16154:SF6">
    <property type="entry name" value="SPINOPHILIN, ISOFORM J"/>
    <property type="match status" value="1"/>
</dbReference>
<keyword evidence="15" id="KW-1185">Reference proteome</keyword>
<keyword evidence="6" id="KW-0524">Neurogenesis</keyword>
<feature type="non-terminal residue" evidence="14">
    <location>
        <position position="1"/>
    </location>
</feature>
<comment type="subcellular location">
    <subcellularLocation>
        <location evidence="1">Cytoplasm</location>
        <location evidence="1">Cytoskeleton</location>
    </subcellularLocation>
    <subcellularLocation>
        <location evidence="11">Synapse</location>
    </subcellularLocation>
</comment>
<feature type="compositionally biased region" description="Polar residues" evidence="12">
    <location>
        <begin position="91"/>
        <end position="124"/>
    </location>
</feature>
<dbReference type="InterPro" id="IPR043446">
    <property type="entry name" value="Neurabin-like"/>
</dbReference>
<feature type="compositionally biased region" description="Polar residues" evidence="12">
    <location>
        <begin position="311"/>
        <end position="326"/>
    </location>
</feature>
<evidence type="ECO:0000256" key="11">
    <source>
        <dbReference type="ARBA" id="ARBA00034103"/>
    </source>
</evidence>
<dbReference type="EMBL" id="LUCM01002557">
    <property type="protein sequence ID" value="KAA0197171.1"/>
    <property type="molecule type" value="Genomic_DNA"/>
</dbReference>
<dbReference type="OrthoDB" id="62701at2759"/>
<keyword evidence="9" id="KW-0009">Actin-binding</keyword>
<evidence type="ECO:0000256" key="7">
    <source>
        <dbReference type="ARBA" id="ARBA00023018"/>
    </source>
</evidence>
<evidence type="ECO:0000256" key="1">
    <source>
        <dbReference type="ARBA" id="ARBA00004245"/>
    </source>
</evidence>
<dbReference type="Pfam" id="PF17817">
    <property type="entry name" value="PDZ_5"/>
    <property type="match status" value="1"/>
</dbReference>
<evidence type="ECO:0000256" key="8">
    <source>
        <dbReference type="ARBA" id="ARBA00023054"/>
    </source>
</evidence>
<sequence>SSIPSKYRPESVISHTNGLCNANTNSAVVGTQLTNSPGSNISGCTIPPARPPKPRNLTIDKTSPVRHNYTPVKTKISSQLKESIALFENGARSTLPNGETNGDKQSQINGSANSLEVDSTTAVPLTNLIGPPTTRQRDSSKPLVNNLEPAKTTTSGVSSPPRQSPLAKKSDTTQALTSNSCPVAPDSSETSSAKNHGNKNGTRDFIVQSDAFRVSPQFLNSGNLQDSLPTLQHAEPIAVATPDEEDDDPLLMFGTDDPCSSSLMPLPSSDSTSVNPTLPVPPGLKVVAVDNRGVHILEDGNFFYTVPGLSSRPQSPEDSDFLSSRSVCHPMSPGDDRTDTHATPTFSEMSSGLSNTTDPLPTADLSLLPDTSMDSMGRQPRVRFSTEPIVIYSTHSTLEYNRRNDDIDPLAASAEYELEKHLEEMEMVKVDLKKGPDGLGISILGLGVDNVGCHQKLGIFIKALTPGGAAEADGR</sequence>
<dbReference type="GO" id="GO:0019722">
    <property type="term" value="P:calcium-mediated signaling"/>
    <property type="evidence" value="ECO:0007669"/>
    <property type="project" value="TreeGrafter"/>
</dbReference>
<keyword evidence="2" id="KW-0217">Developmental protein</keyword>
<evidence type="ECO:0000256" key="5">
    <source>
        <dbReference type="ARBA" id="ARBA00022782"/>
    </source>
</evidence>
<evidence type="ECO:0000256" key="6">
    <source>
        <dbReference type="ARBA" id="ARBA00022902"/>
    </source>
</evidence>
<dbReference type="GO" id="GO:0005737">
    <property type="term" value="C:cytoplasm"/>
    <property type="evidence" value="ECO:0007669"/>
    <property type="project" value="TreeGrafter"/>
</dbReference>
<dbReference type="GO" id="GO:0007015">
    <property type="term" value="P:actin filament organization"/>
    <property type="evidence" value="ECO:0007669"/>
    <property type="project" value="TreeGrafter"/>
</dbReference>
<dbReference type="Gene3D" id="2.30.42.10">
    <property type="match status" value="1"/>
</dbReference>
<feature type="region of interest" description="Disordered" evidence="12">
    <location>
        <begin position="310"/>
        <end position="378"/>
    </location>
</feature>